<keyword evidence="16" id="KW-1185">Reference proteome</keyword>
<organism evidence="15 16">
    <name type="scientific">Collybiopsis confluens</name>
    <dbReference type="NCBI Taxonomy" id="2823264"/>
    <lineage>
        <taxon>Eukaryota</taxon>
        <taxon>Fungi</taxon>
        <taxon>Dikarya</taxon>
        <taxon>Basidiomycota</taxon>
        <taxon>Agaricomycotina</taxon>
        <taxon>Agaricomycetes</taxon>
        <taxon>Agaricomycetidae</taxon>
        <taxon>Agaricales</taxon>
        <taxon>Marasmiineae</taxon>
        <taxon>Omphalotaceae</taxon>
        <taxon>Collybiopsis</taxon>
    </lineage>
</organism>
<keyword evidence="8" id="KW-0788">Thiol protease</keyword>
<dbReference type="InterPro" id="IPR038765">
    <property type="entry name" value="Papain-like_cys_pep_sf"/>
</dbReference>
<dbReference type="GO" id="GO:0000423">
    <property type="term" value="P:mitophagy"/>
    <property type="evidence" value="ECO:0007669"/>
    <property type="project" value="TreeGrafter"/>
</dbReference>
<accession>A0A8H5HX50</accession>
<dbReference type="GO" id="GO:0034727">
    <property type="term" value="P:piecemeal microautophagy of the nucleus"/>
    <property type="evidence" value="ECO:0007669"/>
    <property type="project" value="TreeGrafter"/>
</dbReference>
<feature type="compositionally biased region" description="Basic residues" evidence="13">
    <location>
        <begin position="665"/>
        <end position="679"/>
    </location>
</feature>
<keyword evidence="7" id="KW-0378">Hydrolase</keyword>
<dbReference type="GO" id="GO:0004197">
    <property type="term" value="F:cysteine-type endopeptidase activity"/>
    <property type="evidence" value="ECO:0007669"/>
    <property type="project" value="TreeGrafter"/>
</dbReference>
<reference evidence="15 16" key="1">
    <citation type="journal article" date="2020" name="ISME J.">
        <title>Uncovering the hidden diversity of litter-decomposition mechanisms in mushroom-forming fungi.</title>
        <authorList>
            <person name="Floudas D."/>
            <person name="Bentzer J."/>
            <person name="Ahren D."/>
            <person name="Johansson T."/>
            <person name="Persson P."/>
            <person name="Tunlid A."/>
        </authorList>
    </citation>
    <scope>NUCLEOTIDE SEQUENCE [LARGE SCALE GENOMIC DNA]</scope>
    <source>
        <strain evidence="15 16">CBS 406.79</strain>
    </source>
</reference>
<sequence length="1097" mass="117381">MSSKPSRHTPSPAPGSKLPKFLQKNRDRSKSVNDGAASSPEPPSTPSPSSSNRPSRKNTRISETPPEETPVIVEPVPIPTPRQRNRPETSHSTSPSRMGDLPTRLSGWFSHTFSTSSTDLSLPSLLAQSNSVSTGSSPRNRLSGASALLTAAKHGKGHLDKAMRYLLDSDATPDKCIDPIWILGVKHPGYEPPQIQPQFPPSSYPSGTLGRRGSVASNSEQSHGHKRSRSRGQHASSHGSQFLSQSQPPSSSPSQSLSSSASSMTATPSASAYNPALSTPSKDIKPVPTWPEDFYADFTSRIWLTYRSHFPPIRDSSLQELTPPACEPIMGPGVVIATPASPSTLSTNSNASRQTSSRYTDSYKSDSSLSTSLSNTSSSRGPSSPTSTMTNRGKWTWSVGGLGGEKGWTSDSGWGCMLRTGQSLLANSLLFMYLGRDWRKPLHPEMTKEYATYVQIVSWFLDTPSELAPFSVHRMALAGKDLGKDVGMWFGPSTAAGAIKFLVHAFPDAGLGVAVATDGLLTQTDVYAASHGTSSSSYPRRGKGASHTSWGDRPVLVLFGIRLGLDGVNPIYYDTIKMLYTFPQSVGIAGGRPSSSYYFVGSQTDNLFYLDPHHARPAVPLRPPPNIQGVPNQGLGFAADHVSRLSGWSSHGTEDGGDEGDQRKDKTKKASRKTNKHQARSSSAGSVGSVGSNGSHPSSPSRTNSSFHVPLAPSPLQQQFSSGVPSGQNNLNIPSSPQPSYSGTDSPASGHSGDMDYSELGDFTPQQEHDLTPLEEHYATAYSAAELKTFHCDRVRKMPLNGLDPSMLIGFLCRDENDWVDFRKRVTQLPKTIFSIQDEAPSWAADSADNMGLESMSDPDEIDTMELEDDDESRLEDDDPSADVSFNSRSRSASLSLSSAHGSGVASDRSRSDEIDTEDDPVDPITPGPSNTRFDSAVHVPLEGKDASYDDIEDDWVEPSLPSTPLHSPGGQGSQVPIEEPFVAGHVAPTMKKTRSTSSSASTKKKKTRKQVPVPVPKVKLSSPARESFPFPVATEQVSAEGPISNSYSSSSSISGIGDDSVSGVGASIRETRMHNARARDGGRTQSGGVKGVLTND</sequence>
<evidence type="ECO:0000256" key="7">
    <source>
        <dbReference type="ARBA" id="ARBA00022801"/>
    </source>
</evidence>
<protein>
    <recommendedName>
        <fullName evidence="12">Autophagy-related protein 4</fullName>
    </recommendedName>
</protein>
<dbReference type="InterPro" id="IPR005078">
    <property type="entry name" value="Peptidase_C54"/>
</dbReference>
<dbReference type="EMBL" id="JAACJN010000011">
    <property type="protein sequence ID" value="KAF5391060.1"/>
    <property type="molecule type" value="Genomic_DNA"/>
</dbReference>
<dbReference type="PANTHER" id="PTHR22624">
    <property type="entry name" value="CYSTEINE PROTEASE ATG4"/>
    <property type="match status" value="1"/>
</dbReference>
<feature type="region of interest" description="Disordered" evidence="13">
    <location>
        <begin position="866"/>
        <end position="1024"/>
    </location>
</feature>
<feature type="compositionally biased region" description="Low complexity" evidence="13">
    <location>
        <begin position="1011"/>
        <end position="1024"/>
    </location>
</feature>
<feature type="region of interest" description="Disordered" evidence="13">
    <location>
        <begin position="340"/>
        <end position="394"/>
    </location>
</feature>
<feature type="region of interest" description="Disordered" evidence="13">
    <location>
        <begin position="1037"/>
        <end position="1097"/>
    </location>
</feature>
<dbReference type="OrthoDB" id="2960936at2759"/>
<evidence type="ECO:0000256" key="2">
    <source>
        <dbReference type="ARBA" id="ARBA00004496"/>
    </source>
</evidence>
<evidence type="ECO:0000256" key="6">
    <source>
        <dbReference type="ARBA" id="ARBA00022670"/>
    </source>
</evidence>
<feature type="domain" description="Peptidase C54 catalytic" evidence="14">
    <location>
        <begin position="292"/>
        <end position="824"/>
    </location>
</feature>
<evidence type="ECO:0000256" key="8">
    <source>
        <dbReference type="ARBA" id="ARBA00022807"/>
    </source>
</evidence>
<feature type="region of interest" description="Disordered" evidence="13">
    <location>
        <begin position="192"/>
        <end position="289"/>
    </location>
</feature>
<feature type="region of interest" description="Disordered" evidence="13">
    <location>
        <begin position="646"/>
        <end position="758"/>
    </location>
</feature>
<evidence type="ECO:0000256" key="5">
    <source>
        <dbReference type="ARBA" id="ARBA00022490"/>
    </source>
</evidence>
<feature type="region of interest" description="Disordered" evidence="13">
    <location>
        <begin position="1"/>
        <end position="103"/>
    </location>
</feature>
<dbReference type="InterPro" id="IPR046792">
    <property type="entry name" value="Peptidase_C54_cat"/>
</dbReference>
<feature type="compositionally biased region" description="Polar residues" evidence="13">
    <location>
        <begin position="340"/>
        <end position="359"/>
    </location>
</feature>
<dbReference type="Proteomes" id="UP000518752">
    <property type="component" value="Unassembled WGS sequence"/>
</dbReference>
<name>A0A8H5HX50_9AGAR</name>
<feature type="compositionally biased region" description="Basic and acidic residues" evidence="13">
    <location>
        <begin position="1070"/>
        <end position="1083"/>
    </location>
</feature>
<evidence type="ECO:0000256" key="9">
    <source>
        <dbReference type="ARBA" id="ARBA00022927"/>
    </source>
</evidence>
<comment type="caution">
    <text evidence="15">The sequence shown here is derived from an EMBL/GenBank/DDBJ whole genome shotgun (WGS) entry which is preliminary data.</text>
</comment>
<dbReference type="GO" id="GO:0000407">
    <property type="term" value="C:phagophore assembly site"/>
    <property type="evidence" value="ECO:0007669"/>
    <property type="project" value="UniProtKB-SubCell"/>
</dbReference>
<comment type="catalytic activity">
    <reaction evidence="11">
        <text>[protein]-C-terminal L-amino acid-glycyl-phosphatidylethanolamide + H2O = [protein]-C-terminal L-amino acid-glycine + a 1,2-diacyl-sn-glycero-3-phosphoethanolamine</text>
        <dbReference type="Rhea" id="RHEA:67548"/>
        <dbReference type="Rhea" id="RHEA-COMP:17323"/>
        <dbReference type="Rhea" id="RHEA-COMP:17324"/>
        <dbReference type="ChEBI" id="CHEBI:15377"/>
        <dbReference type="ChEBI" id="CHEBI:64612"/>
        <dbReference type="ChEBI" id="CHEBI:172940"/>
        <dbReference type="ChEBI" id="CHEBI:172941"/>
    </reaction>
    <physiologicalReaction direction="left-to-right" evidence="11">
        <dbReference type="Rhea" id="RHEA:67549"/>
    </physiologicalReaction>
</comment>
<feature type="compositionally biased region" description="Low complexity" evidence="13">
    <location>
        <begin position="240"/>
        <end position="272"/>
    </location>
</feature>
<evidence type="ECO:0000256" key="3">
    <source>
        <dbReference type="ARBA" id="ARBA00010958"/>
    </source>
</evidence>
<feature type="compositionally biased region" description="Low complexity" evidence="13">
    <location>
        <begin position="888"/>
        <end position="900"/>
    </location>
</feature>
<keyword evidence="9" id="KW-0653">Protein transport</keyword>
<evidence type="ECO:0000256" key="12">
    <source>
        <dbReference type="ARBA" id="ARBA00030240"/>
    </source>
</evidence>
<evidence type="ECO:0000256" key="11">
    <source>
        <dbReference type="ARBA" id="ARBA00029362"/>
    </source>
</evidence>
<dbReference type="AlphaFoldDB" id="A0A8H5HX50"/>
<feature type="compositionally biased region" description="Acidic residues" evidence="13">
    <location>
        <begin position="866"/>
        <end position="881"/>
    </location>
</feature>
<evidence type="ECO:0000256" key="1">
    <source>
        <dbReference type="ARBA" id="ARBA00004329"/>
    </source>
</evidence>
<evidence type="ECO:0000259" key="14">
    <source>
        <dbReference type="Pfam" id="PF03416"/>
    </source>
</evidence>
<gene>
    <name evidence="15" type="ORF">D9757_003091</name>
</gene>
<comment type="similarity">
    <text evidence="3">Belongs to the peptidase C54 family.</text>
</comment>
<dbReference type="GO" id="GO:0015031">
    <property type="term" value="P:protein transport"/>
    <property type="evidence" value="ECO:0007669"/>
    <property type="project" value="UniProtKB-KW"/>
</dbReference>
<evidence type="ECO:0000256" key="10">
    <source>
        <dbReference type="ARBA" id="ARBA00023006"/>
    </source>
</evidence>
<feature type="compositionally biased region" description="Pro residues" evidence="13">
    <location>
        <begin position="192"/>
        <end position="203"/>
    </location>
</feature>
<dbReference type="PANTHER" id="PTHR22624:SF49">
    <property type="entry name" value="CYSTEINE PROTEASE"/>
    <property type="match status" value="1"/>
</dbReference>
<evidence type="ECO:0000313" key="15">
    <source>
        <dbReference type="EMBL" id="KAF5391060.1"/>
    </source>
</evidence>
<dbReference type="Pfam" id="PF03416">
    <property type="entry name" value="Peptidase_C54"/>
    <property type="match status" value="1"/>
</dbReference>
<dbReference type="GO" id="GO:0019786">
    <property type="term" value="F:protein-phosphatidylethanolamide deconjugating activity"/>
    <property type="evidence" value="ECO:0007669"/>
    <property type="project" value="InterPro"/>
</dbReference>
<evidence type="ECO:0000256" key="4">
    <source>
        <dbReference type="ARBA" id="ARBA00022448"/>
    </source>
</evidence>
<comment type="subcellular location">
    <subcellularLocation>
        <location evidence="2">Cytoplasm</location>
    </subcellularLocation>
    <subcellularLocation>
        <location evidence="1">Preautophagosomal structure</location>
    </subcellularLocation>
</comment>
<keyword evidence="6" id="KW-0645">Protease</keyword>
<dbReference type="GO" id="GO:0016485">
    <property type="term" value="P:protein processing"/>
    <property type="evidence" value="ECO:0007669"/>
    <property type="project" value="TreeGrafter"/>
</dbReference>
<feature type="compositionally biased region" description="Low complexity" evidence="13">
    <location>
        <begin position="360"/>
        <end position="390"/>
    </location>
</feature>
<proteinExistence type="inferred from homology"/>
<evidence type="ECO:0000256" key="13">
    <source>
        <dbReference type="SAM" id="MobiDB-lite"/>
    </source>
</evidence>
<feature type="compositionally biased region" description="Low complexity" evidence="13">
    <location>
        <begin position="681"/>
        <end position="706"/>
    </location>
</feature>
<evidence type="ECO:0000313" key="16">
    <source>
        <dbReference type="Proteomes" id="UP000518752"/>
    </source>
</evidence>
<keyword evidence="10" id="KW-0072">Autophagy</keyword>
<feature type="compositionally biased region" description="Low complexity" evidence="13">
    <location>
        <begin position="1044"/>
        <end position="1069"/>
    </location>
</feature>
<feature type="compositionally biased region" description="Polar residues" evidence="13">
    <location>
        <begin position="715"/>
        <end position="749"/>
    </location>
</feature>
<dbReference type="GO" id="GO:0000045">
    <property type="term" value="P:autophagosome assembly"/>
    <property type="evidence" value="ECO:0007669"/>
    <property type="project" value="TreeGrafter"/>
</dbReference>
<dbReference type="SUPFAM" id="SSF54001">
    <property type="entry name" value="Cysteine proteinases"/>
    <property type="match status" value="2"/>
</dbReference>
<keyword evidence="4" id="KW-0813">Transport</keyword>
<dbReference type="GO" id="GO:0035973">
    <property type="term" value="P:aggrephagy"/>
    <property type="evidence" value="ECO:0007669"/>
    <property type="project" value="TreeGrafter"/>
</dbReference>
<keyword evidence="5" id="KW-0963">Cytoplasm</keyword>